<protein>
    <submittedName>
        <fullName evidence="2">N-acetylmuramoyl-L-alanine amidase</fullName>
    </submittedName>
</protein>
<dbReference type="InterPro" id="IPR033803">
    <property type="entry name" value="CBD-like_Golvesin-Xly"/>
</dbReference>
<dbReference type="SUPFAM" id="SSF55846">
    <property type="entry name" value="N-acetylmuramoyl-L-alanine amidase-like"/>
    <property type="match status" value="1"/>
</dbReference>
<gene>
    <name evidence="2" type="ORF">DLJ58_31535</name>
</gene>
<dbReference type="AlphaFoldDB" id="A0A3N9WNC7"/>
<name>A0A3N9WNC7_9ACTN</name>
<feature type="domain" description="N-acetylmuramoyl-L-alanine amidase" evidence="1">
    <location>
        <begin position="23"/>
        <end position="165"/>
    </location>
</feature>
<evidence type="ECO:0000313" key="2">
    <source>
        <dbReference type="EMBL" id="RQX02314.1"/>
    </source>
</evidence>
<dbReference type="SMART" id="SM00644">
    <property type="entry name" value="Ami_2"/>
    <property type="match status" value="1"/>
</dbReference>
<dbReference type="Pfam" id="PF01510">
    <property type="entry name" value="Amidase_2"/>
    <property type="match status" value="1"/>
</dbReference>
<keyword evidence="3" id="KW-1185">Reference proteome</keyword>
<accession>A0A3N9WNC7</accession>
<dbReference type="GO" id="GO:0009253">
    <property type="term" value="P:peptidoglycan catabolic process"/>
    <property type="evidence" value="ECO:0007669"/>
    <property type="project" value="InterPro"/>
</dbReference>
<reference evidence="2 3" key="1">
    <citation type="submission" date="2018-05" db="EMBL/GenBank/DDBJ databases">
        <title>Micromonospora from Atacama Desert.</title>
        <authorList>
            <person name="Carro L."/>
            <person name="Goodfellow M."/>
            <person name="Klenk H.-P."/>
        </authorList>
    </citation>
    <scope>NUCLEOTIDE SEQUENCE [LARGE SCALE GENOMIC DNA]</scope>
    <source>
        <strain evidence="2 3">LB32</strain>
    </source>
</reference>
<dbReference type="Proteomes" id="UP000266889">
    <property type="component" value="Unassembled WGS sequence"/>
</dbReference>
<dbReference type="Gene3D" id="3.40.80.10">
    <property type="entry name" value="Peptidoglycan recognition protein-like"/>
    <property type="match status" value="1"/>
</dbReference>
<comment type="caution">
    <text evidence="2">The sequence shown here is derived from an EMBL/GenBank/DDBJ whole genome shotgun (WGS) entry which is preliminary data.</text>
</comment>
<proteinExistence type="predicted"/>
<organism evidence="2 3">
    <name type="scientific">Micromonospora arida</name>
    <dbReference type="NCBI Taxonomy" id="2203715"/>
    <lineage>
        <taxon>Bacteria</taxon>
        <taxon>Bacillati</taxon>
        <taxon>Actinomycetota</taxon>
        <taxon>Actinomycetes</taxon>
        <taxon>Micromonosporales</taxon>
        <taxon>Micromonosporaceae</taxon>
        <taxon>Micromonospora</taxon>
    </lineage>
</organism>
<dbReference type="GO" id="GO:0008745">
    <property type="term" value="F:N-acetylmuramoyl-L-alanine amidase activity"/>
    <property type="evidence" value="ECO:0007669"/>
    <property type="project" value="InterPro"/>
</dbReference>
<dbReference type="Pfam" id="PF25275">
    <property type="entry name" value="Golvesin_C"/>
    <property type="match status" value="1"/>
</dbReference>
<dbReference type="RefSeq" id="WP_124862186.1">
    <property type="nucleotide sequence ID" value="NZ_JBEXDI010000003.1"/>
</dbReference>
<dbReference type="OrthoDB" id="514320at2"/>
<dbReference type="EMBL" id="QGSY01000316">
    <property type="protein sequence ID" value="RQX02314.1"/>
    <property type="molecule type" value="Genomic_DNA"/>
</dbReference>
<dbReference type="InterPro" id="IPR036505">
    <property type="entry name" value="Amidase/PGRP_sf"/>
</dbReference>
<sequence>MATIPWLVDVLRAAGVQVVVEGDWLNRMRPGSFDPIGVLWHHTAATSSASNPHPALNICINGRSDLAGPLCQALVDYNGVFHVISAGRCNHAGASGGSGPIPAGDGNTLMIGWEIDYNGVNQEMTAAQYNASIAATAAVLTRLGRNSSYARGHRETSTSGKIDPSFIDLNVMRADVAAKMSGGNPPAWSSIVDNTTAGRFTASANWGVSTYSAQRYGADYRYAEPVAASDAAWYKFNVPATANYRVDAWWPATSGYNGAAPYIVATTTGNRTVVVDQRATGGQWRSLGTFTLPAGDANRVAVSRWSNATGLIVADAVRLTRV</sequence>
<dbReference type="CDD" id="cd14488">
    <property type="entry name" value="CBM6-CBM35-CBM36_like_2"/>
    <property type="match status" value="1"/>
</dbReference>
<evidence type="ECO:0000313" key="3">
    <source>
        <dbReference type="Proteomes" id="UP000266889"/>
    </source>
</evidence>
<evidence type="ECO:0000259" key="1">
    <source>
        <dbReference type="SMART" id="SM00644"/>
    </source>
</evidence>
<dbReference type="InterPro" id="IPR002502">
    <property type="entry name" value="Amidase_domain"/>
</dbReference>